<reference evidence="2 3" key="1">
    <citation type="submission" date="2020-03" db="EMBL/GenBank/DDBJ databases">
        <title>Genome sequence of Toxoplasma gondii RH-88 strain.</title>
        <authorList>
            <person name="Lorenzi H.A."/>
            <person name="Venepally P."/>
            <person name="Rozenberg A."/>
            <person name="Sibley D."/>
        </authorList>
    </citation>
    <scope>NUCLEOTIDE SEQUENCE [LARGE SCALE GENOMIC DNA]</scope>
    <source>
        <strain evidence="2 3">RH-88</strain>
    </source>
</reference>
<name>A0A7J6JZC4_TOXGO</name>
<keyword evidence="3" id="KW-1185">Reference proteome</keyword>
<comment type="caution">
    <text evidence="2">The sequence shown here is derived from an EMBL/GenBank/DDBJ whole genome shotgun (WGS) entry which is preliminary data.</text>
</comment>
<proteinExistence type="predicted"/>
<dbReference type="AlphaFoldDB" id="A0A7J6JZC4"/>
<evidence type="ECO:0000313" key="2">
    <source>
        <dbReference type="EMBL" id="KAF4640543.1"/>
    </source>
</evidence>
<dbReference type="EMBL" id="JAAUHK010000195">
    <property type="protein sequence ID" value="KAF4640543.1"/>
    <property type="molecule type" value="Genomic_DNA"/>
</dbReference>
<gene>
    <name evidence="2" type="ORF">TGRH88_044690</name>
</gene>
<feature type="region of interest" description="Disordered" evidence="1">
    <location>
        <begin position="23"/>
        <end position="42"/>
    </location>
</feature>
<accession>A0A7J6JZC4</accession>
<sequence length="75" mass="8207">MSVGDEDAKKDIEASRIGSALFSPLPGIRQLGPDARNVNPKGMAFHPQEALLATAKSLRLRSHRRWAQSEEEPLG</sequence>
<organism evidence="2 3">
    <name type="scientific">Toxoplasma gondii</name>
    <dbReference type="NCBI Taxonomy" id="5811"/>
    <lineage>
        <taxon>Eukaryota</taxon>
        <taxon>Sar</taxon>
        <taxon>Alveolata</taxon>
        <taxon>Apicomplexa</taxon>
        <taxon>Conoidasida</taxon>
        <taxon>Coccidia</taxon>
        <taxon>Eucoccidiorida</taxon>
        <taxon>Eimeriorina</taxon>
        <taxon>Sarcocystidae</taxon>
        <taxon>Toxoplasma</taxon>
    </lineage>
</organism>
<evidence type="ECO:0000256" key="1">
    <source>
        <dbReference type="SAM" id="MobiDB-lite"/>
    </source>
</evidence>
<dbReference type="Proteomes" id="UP000557509">
    <property type="component" value="Unassembled WGS sequence"/>
</dbReference>
<protein>
    <submittedName>
        <fullName evidence="2">Uncharacterized protein</fullName>
    </submittedName>
</protein>
<evidence type="ECO:0000313" key="3">
    <source>
        <dbReference type="Proteomes" id="UP000557509"/>
    </source>
</evidence>